<proteinExistence type="predicted"/>
<organism evidence="1 2">
    <name type="scientific">Elysia crispata</name>
    <name type="common">lettuce slug</name>
    <dbReference type="NCBI Taxonomy" id="231223"/>
    <lineage>
        <taxon>Eukaryota</taxon>
        <taxon>Metazoa</taxon>
        <taxon>Spiralia</taxon>
        <taxon>Lophotrochozoa</taxon>
        <taxon>Mollusca</taxon>
        <taxon>Gastropoda</taxon>
        <taxon>Heterobranchia</taxon>
        <taxon>Euthyneura</taxon>
        <taxon>Panpulmonata</taxon>
        <taxon>Sacoglossa</taxon>
        <taxon>Placobranchoidea</taxon>
        <taxon>Plakobranchidae</taxon>
        <taxon>Elysia</taxon>
    </lineage>
</organism>
<dbReference type="AlphaFoldDB" id="A0AAE1DQG8"/>
<dbReference type="Proteomes" id="UP001283361">
    <property type="component" value="Unassembled WGS sequence"/>
</dbReference>
<dbReference type="EMBL" id="JAWDGP010002879">
    <property type="protein sequence ID" value="KAK3779099.1"/>
    <property type="molecule type" value="Genomic_DNA"/>
</dbReference>
<accession>A0AAE1DQG8</accession>
<name>A0AAE1DQG8_9GAST</name>
<evidence type="ECO:0000313" key="2">
    <source>
        <dbReference type="Proteomes" id="UP001283361"/>
    </source>
</evidence>
<keyword evidence="2" id="KW-1185">Reference proteome</keyword>
<evidence type="ECO:0000313" key="1">
    <source>
        <dbReference type="EMBL" id="KAK3779099.1"/>
    </source>
</evidence>
<gene>
    <name evidence="1" type="ORF">RRG08_011124</name>
</gene>
<sequence length="73" mass="7721">MACSVRTLVTDLPVCRACSFSKAADFKCMYPEGEGKGSGGYTASAPRKLNPPSSIGRPFTAGCAPDEVTFNWL</sequence>
<reference evidence="1" key="1">
    <citation type="journal article" date="2023" name="G3 (Bethesda)">
        <title>A reference genome for the long-term kleptoplast-retaining sea slug Elysia crispata morphotype clarki.</title>
        <authorList>
            <person name="Eastman K.E."/>
            <person name="Pendleton A.L."/>
            <person name="Shaikh M.A."/>
            <person name="Suttiyut T."/>
            <person name="Ogas R."/>
            <person name="Tomko P."/>
            <person name="Gavelis G."/>
            <person name="Widhalm J.R."/>
            <person name="Wisecaver J.H."/>
        </authorList>
    </citation>
    <scope>NUCLEOTIDE SEQUENCE</scope>
    <source>
        <strain evidence="1">ECLA1</strain>
    </source>
</reference>
<protein>
    <submittedName>
        <fullName evidence="1">Uncharacterized protein</fullName>
    </submittedName>
</protein>
<comment type="caution">
    <text evidence="1">The sequence shown here is derived from an EMBL/GenBank/DDBJ whole genome shotgun (WGS) entry which is preliminary data.</text>
</comment>